<accession>A0ACA9K2H4</accession>
<keyword evidence="2" id="KW-1185">Reference proteome</keyword>
<evidence type="ECO:0000313" key="2">
    <source>
        <dbReference type="Proteomes" id="UP000789366"/>
    </source>
</evidence>
<dbReference type="EMBL" id="CAJVPW010000250">
    <property type="protein sequence ID" value="CAG8448072.1"/>
    <property type="molecule type" value="Genomic_DNA"/>
</dbReference>
<reference evidence="1" key="1">
    <citation type="submission" date="2021-06" db="EMBL/GenBank/DDBJ databases">
        <authorList>
            <person name="Kallberg Y."/>
            <person name="Tangrot J."/>
            <person name="Rosling A."/>
        </authorList>
    </citation>
    <scope>NUCLEOTIDE SEQUENCE</scope>
    <source>
        <strain evidence="1">28 12/20/2015</strain>
    </source>
</reference>
<gene>
    <name evidence="1" type="ORF">SPELUC_LOCUS634</name>
</gene>
<sequence length="86" mass="9844">MGPKKITLNSRALEFKDDFYKDNNKLMCRFCHHSVDYTIHSKITAHIESKGHKQKKDTAEHTNNPTRQLTLTTTMQAAESRKGLVG</sequence>
<name>A0ACA9K2H4_9GLOM</name>
<organism evidence="1 2">
    <name type="scientific">Cetraspora pellucida</name>
    <dbReference type="NCBI Taxonomy" id="1433469"/>
    <lineage>
        <taxon>Eukaryota</taxon>
        <taxon>Fungi</taxon>
        <taxon>Fungi incertae sedis</taxon>
        <taxon>Mucoromycota</taxon>
        <taxon>Glomeromycotina</taxon>
        <taxon>Glomeromycetes</taxon>
        <taxon>Diversisporales</taxon>
        <taxon>Gigasporaceae</taxon>
        <taxon>Cetraspora</taxon>
    </lineage>
</organism>
<comment type="caution">
    <text evidence="1">The sequence shown here is derived from an EMBL/GenBank/DDBJ whole genome shotgun (WGS) entry which is preliminary data.</text>
</comment>
<dbReference type="Proteomes" id="UP000789366">
    <property type="component" value="Unassembled WGS sequence"/>
</dbReference>
<evidence type="ECO:0000313" key="1">
    <source>
        <dbReference type="EMBL" id="CAG8448072.1"/>
    </source>
</evidence>
<proteinExistence type="predicted"/>
<protein>
    <submittedName>
        <fullName evidence="1">16745_t:CDS:1</fullName>
    </submittedName>
</protein>